<keyword evidence="1" id="KW-0472">Membrane</keyword>
<feature type="transmembrane region" description="Helical" evidence="1">
    <location>
        <begin position="106"/>
        <end position="127"/>
    </location>
</feature>
<dbReference type="STRING" id="1437059.A6A05_06050"/>
<accession>A0A178MZU4</accession>
<name>A0A178MZU4_9PROT</name>
<dbReference type="EMBL" id="LWQU01000022">
    <property type="protein sequence ID" value="OAN65533.1"/>
    <property type="molecule type" value="Genomic_DNA"/>
</dbReference>
<keyword evidence="4" id="KW-1185">Reference proteome</keyword>
<dbReference type="Pfam" id="PF13386">
    <property type="entry name" value="DsbD_2"/>
    <property type="match status" value="1"/>
</dbReference>
<protein>
    <recommendedName>
        <fullName evidence="2">Urease accessory protein UreH-like transmembrane domain-containing protein</fullName>
    </recommendedName>
</protein>
<feature type="transmembrane region" description="Helical" evidence="1">
    <location>
        <begin position="71"/>
        <end position="94"/>
    </location>
</feature>
<comment type="caution">
    <text evidence="3">The sequence shown here is derived from an EMBL/GenBank/DDBJ whole genome shotgun (WGS) entry which is preliminary data.</text>
</comment>
<dbReference type="AlphaFoldDB" id="A0A178MZU4"/>
<feature type="transmembrane region" description="Helical" evidence="1">
    <location>
        <begin position="165"/>
        <end position="187"/>
    </location>
</feature>
<dbReference type="PANTHER" id="PTHR42208">
    <property type="entry name" value="HEAVY METAL TRANSPORTER-RELATED"/>
    <property type="match status" value="1"/>
</dbReference>
<keyword evidence="1" id="KW-0812">Transmembrane</keyword>
<dbReference type="PANTHER" id="PTHR42208:SF1">
    <property type="entry name" value="HEAVY METAL TRANSPORTER"/>
    <property type="match status" value="1"/>
</dbReference>
<organism evidence="3 4">
    <name type="scientific">Magnetospirillum moscoviense</name>
    <dbReference type="NCBI Taxonomy" id="1437059"/>
    <lineage>
        <taxon>Bacteria</taxon>
        <taxon>Pseudomonadati</taxon>
        <taxon>Pseudomonadota</taxon>
        <taxon>Alphaproteobacteria</taxon>
        <taxon>Rhodospirillales</taxon>
        <taxon>Rhodospirillaceae</taxon>
        <taxon>Magnetospirillum</taxon>
    </lineage>
</organism>
<evidence type="ECO:0000259" key="2">
    <source>
        <dbReference type="Pfam" id="PF13386"/>
    </source>
</evidence>
<dbReference type="Proteomes" id="UP000078543">
    <property type="component" value="Unassembled WGS sequence"/>
</dbReference>
<reference evidence="3 4" key="1">
    <citation type="submission" date="2016-04" db="EMBL/GenBank/DDBJ databases">
        <title>Draft genome sequence of freshwater magnetotactic bacteria Magnetospirillum marisnigri SP-1 and Magnetospirillum moscoviense BB-1.</title>
        <authorList>
            <person name="Koziaeva V."/>
            <person name="Dziuba M.V."/>
            <person name="Ivanov T.M."/>
            <person name="Kuznetsov B."/>
            <person name="Grouzdev D.S."/>
        </authorList>
    </citation>
    <scope>NUCLEOTIDE SEQUENCE [LARGE SCALE GENOMIC DNA]</scope>
    <source>
        <strain evidence="3 4">BB-1</strain>
    </source>
</reference>
<sequence>MTDALAVLTQGLAVCRVAVADHGGLITSLALTGLVGSLTHCAGMCGPFVLSQTAARFEAIPVSAMNEWRRLGGALLIPYHLGRATTYAVLGALAGAVAGRLAQGGALRLLAAALLALAALFLLGMAIPRLKGLFGGSGGGEGWWGRHVGRLAAPLFAAPTGWRGWLLGMALGFIPCGLLYAALAAAAAGGDALGGALAMVAFAAGTVPVLVLVGTVGHFAVARWRQPVLKWAPLLLAANAGMLGFMAWRMI</sequence>
<evidence type="ECO:0000313" key="4">
    <source>
        <dbReference type="Proteomes" id="UP000078543"/>
    </source>
</evidence>
<keyword evidence="1" id="KW-1133">Transmembrane helix</keyword>
<evidence type="ECO:0000256" key="1">
    <source>
        <dbReference type="SAM" id="Phobius"/>
    </source>
</evidence>
<evidence type="ECO:0000313" key="3">
    <source>
        <dbReference type="EMBL" id="OAN65533.1"/>
    </source>
</evidence>
<gene>
    <name evidence="3" type="ORF">A6A05_06050</name>
</gene>
<feature type="domain" description="Urease accessory protein UreH-like transmembrane" evidence="2">
    <location>
        <begin position="29"/>
        <end position="238"/>
    </location>
</feature>
<dbReference type="InterPro" id="IPR039447">
    <property type="entry name" value="UreH-like_TM_dom"/>
</dbReference>
<feature type="transmembrane region" description="Helical" evidence="1">
    <location>
        <begin position="228"/>
        <end position="248"/>
    </location>
</feature>
<dbReference type="OrthoDB" id="5574095at2"/>
<dbReference type="RefSeq" id="WP_068496754.1">
    <property type="nucleotide sequence ID" value="NZ_LWQU01000022.1"/>
</dbReference>
<feature type="transmembrane region" description="Helical" evidence="1">
    <location>
        <begin position="193"/>
        <end position="216"/>
    </location>
</feature>
<proteinExistence type="predicted"/>